<dbReference type="InterPro" id="IPR007341">
    <property type="entry name" value="Transgly_assoc"/>
</dbReference>
<feature type="transmembrane region" description="Helical" evidence="7">
    <location>
        <begin position="6"/>
        <end position="25"/>
    </location>
</feature>
<protein>
    <submittedName>
        <fullName evidence="8">Transglycosylase associated protein</fullName>
    </submittedName>
</protein>
<dbReference type="PANTHER" id="PTHR33884">
    <property type="entry name" value="UPF0410 PROTEIN YMGE"/>
    <property type="match status" value="1"/>
</dbReference>
<keyword evidence="5 7" id="KW-1133">Transmembrane helix</keyword>
<keyword evidence="3" id="KW-1003">Cell membrane</keyword>
<reference evidence="8 9" key="1">
    <citation type="submission" date="2019-04" db="EMBL/GenBank/DDBJ databases">
        <title>Genome of a novel bacterium Candidatus Jettenia ecosi reconstructed from metagenome of an anammox bioreactor.</title>
        <authorList>
            <person name="Mardanov A.V."/>
            <person name="Beletsky A.V."/>
            <person name="Ravin N.V."/>
            <person name="Botchkova E.A."/>
            <person name="Litti Y.V."/>
            <person name="Nozhevnikova A.N."/>
        </authorList>
    </citation>
    <scope>NUCLEOTIDE SEQUENCE [LARGE SCALE GENOMIC DNA]</scope>
    <source>
        <strain evidence="8">J2</strain>
    </source>
</reference>
<evidence type="ECO:0000256" key="2">
    <source>
        <dbReference type="ARBA" id="ARBA00011006"/>
    </source>
</evidence>
<evidence type="ECO:0000256" key="7">
    <source>
        <dbReference type="SAM" id="Phobius"/>
    </source>
</evidence>
<name>A0A533QB76_9BACT</name>
<evidence type="ECO:0000313" key="8">
    <source>
        <dbReference type="EMBL" id="TLD41965.1"/>
    </source>
</evidence>
<dbReference type="GO" id="GO:0005886">
    <property type="term" value="C:plasma membrane"/>
    <property type="evidence" value="ECO:0007669"/>
    <property type="project" value="UniProtKB-SubCell"/>
</dbReference>
<gene>
    <name evidence="8" type="ORF">JETT_1754</name>
</gene>
<dbReference type="PANTHER" id="PTHR33884:SF3">
    <property type="entry name" value="UPF0410 PROTEIN YMGE"/>
    <property type="match status" value="1"/>
</dbReference>
<comment type="subcellular location">
    <subcellularLocation>
        <location evidence="1">Cell membrane</location>
        <topology evidence="1">Multi-pass membrane protein</topology>
    </subcellularLocation>
</comment>
<dbReference type="AlphaFoldDB" id="A0A533QB76"/>
<evidence type="ECO:0000256" key="5">
    <source>
        <dbReference type="ARBA" id="ARBA00022989"/>
    </source>
</evidence>
<organism evidence="8 9">
    <name type="scientific">Candidatus Jettenia ecosi</name>
    <dbReference type="NCBI Taxonomy" id="2494326"/>
    <lineage>
        <taxon>Bacteria</taxon>
        <taxon>Pseudomonadati</taxon>
        <taxon>Planctomycetota</taxon>
        <taxon>Candidatus Brocadiia</taxon>
        <taxon>Candidatus Brocadiales</taxon>
        <taxon>Candidatus Brocadiaceae</taxon>
        <taxon>Candidatus Jettenia</taxon>
    </lineage>
</organism>
<sequence length="80" mass="8386">MYLIIWIISGIVAGWLTGLIIRGRGFGLMGDLIIGILGGILGGWLFAVFGLLVIGIMGNIIAAVIGGIVLVAIIRILRRA</sequence>
<keyword evidence="6 7" id="KW-0472">Membrane</keyword>
<evidence type="ECO:0000256" key="1">
    <source>
        <dbReference type="ARBA" id="ARBA00004651"/>
    </source>
</evidence>
<feature type="transmembrane region" description="Helical" evidence="7">
    <location>
        <begin position="32"/>
        <end position="54"/>
    </location>
</feature>
<comment type="similarity">
    <text evidence="2">Belongs to the UPF0410 family.</text>
</comment>
<evidence type="ECO:0000256" key="4">
    <source>
        <dbReference type="ARBA" id="ARBA00022692"/>
    </source>
</evidence>
<accession>A0A533QB76</accession>
<proteinExistence type="inferred from homology"/>
<keyword evidence="4 7" id="KW-0812">Transmembrane</keyword>
<evidence type="ECO:0000313" key="9">
    <source>
        <dbReference type="Proteomes" id="UP000319783"/>
    </source>
</evidence>
<comment type="caution">
    <text evidence="8">The sequence shown here is derived from an EMBL/GenBank/DDBJ whole genome shotgun (WGS) entry which is preliminary data.</text>
</comment>
<evidence type="ECO:0000256" key="6">
    <source>
        <dbReference type="ARBA" id="ARBA00023136"/>
    </source>
</evidence>
<evidence type="ECO:0000256" key="3">
    <source>
        <dbReference type="ARBA" id="ARBA00022475"/>
    </source>
</evidence>
<dbReference type="Proteomes" id="UP000319783">
    <property type="component" value="Unassembled WGS sequence"/>
</dbReference>
<feature type="transmembrane region" description="Helical" evidence="7">
    <location>
        <begin position="60"/>
        <end position="77"/>
    </location>
</feature>
<dbReference type="EMBL" id="SULG01000031">
    <property type="protein sequence ID" value="TLD41965.1"/>
    <property type="molecule type" value="Genomic_DNA"/>
</dbReference>